<name>A0AAP0E8V4_9MAGN</name>
<accession>A0AAP0E8V4</accession>
<proteinExistence type="predicted"/>
<dbReference type="InterPro" id="IPR001810">
    <property type="entry name" value="F-box_dom"/>
</dbReference>
<dbReference type="InterPro" id="IPR013187">
    <property type="entry name" value="F-box-assoc_dom_typ3"/>
</dbReference>
<dbReference type="AlphaFoldDB" id="A0AAP0E8V4"/>
<dbReference type="InterPro" id="IPR036047">
    <property type="entry name" value="F-box-like_dom_sf"/>
</dbReference>
<dbReference type="PANTHER" id="PTHR31672">
    <property type="entry name" value="BNACNNG10540D PROTEIN"/>
    <property type="match status" value="1"/>
</dbReference>
<organism evidence="2 3">
    <name type="scientific">Stephania japonica</name>
    <dbReference type="NCBI Taxonomy" id="461633"/>
    <lineage>
        <taxon>Eukaryota</taxon>
        <taxon>Viridiplantae</taxon>
        <taxon>Streptophyta</taxon>
        <taxon>Embryophyta</taxon>
        <taxon>Tracheophyta</taxon>
        <taxon>Spermatophyta</taxon>
        <taxon>Magnoliopsida</taxon>
        <taxon>Ranunculales</taxon>
        <taxon>Menispermaceae</taxon>
        <taxon>Menispermoideae</taxon>
        <taxon>Cissampelideae</taxon>
        <taxon>Stephania</taxon>
    </lineage>
</organism>
<reference evidence="2 3" key="1">
    <citation type="submission" date="2024-01" db="EMBL/GenBank/DDBJ databases">
        <title>Genome assemblies of Stephania.</title>
        <authorList>
            <person name="Yang L."/>
        </authorList>
    </citation>
    <scope>NUCLEOTIDE SEQUENCE [LARGE SCALE GENOMIC DNA]</scope>
    <source>
        <strain evidence="2">QJT</strain>
        <tissue evidence="2">Leaf</tissue>
    </source>
</reference>
<dbReference type="SUPFAM" id="SSF81383">
    <property type="entry name" value="F-box domain"/>
    <property type="match status" value="1"/>
</dbReference>
<evidence type="ECO:0000259" key="1">
    <source>
        <dbReference type="PROSITE" id="PS50181"/>
    </source>
</evidence>
<gene>
    <name evidence="2" type="ORF">Sjap_025109</name>
</gene>
<dbReference type="Pfam" id="PF00646">
    <property type="entry name" value="F-box"/>
    <property type="match status" value="1"/>
</dbReference>
<dbReference type="SMART" id="SM00256">
    <property type="entry name" value="FBOX"/>
    <property type="match status" value="1"/>
</dbReference>
<dbReference type="InterPro" id="IPR050796">
    <property type="entry name" value="SCF_F-box_component"/>
</dbReference>
<dbReference type="InterPro" id="IPR017451">
    <property type="entry name" value="F-box-assoc_interact_dom"/>
</dbReference>
<keyword evidence="3" id="KW-1185">Reference proteome</keyword>
<feature type="domain" description="F-box" evidence="1">
    <location>
        <begin position="10"/>
        <end position="55"/>
    </location>
</feature>
<comment type="caution">
    <text evidence="2">The sequence shown here is derived from an EMBL/GenBank/DDBJ whole genome shotgun (WGS) entry which is preliminary data.</text>
</comment>
<dbReference type="Gene3D" id="1.20.1280.50">
    <property type="match status" value="1"/>
</dbReference>
<dbReference type="Proteomes" id="UP001417504">
    <property type="component" value="Unassembled WGS sequence"/>
</dbReference>
<dbReference type="EMBL" id="JBBNAE010000011">
    <property type="protein sequence ID" value="KAK9084698.1"/>
    <property type="molecule type" value="Genomic_DNA"/>
</dbReference>
<sequence length="397" mass="45670">MDSVAGNERTTGIESLPREIMLNILLRLPIMSVWQCKSVCRTWRALAQEKSFSTLLFTLAADNNPCLILHHDSPIRNQLFILGDDVHNGYYKIIRKITAPFACVMPEFDVVGSCNGFLCLSDSLLCETICIYNPFTYEYMLLPKTSHLAKHEVVVGFGFISKTDEYKVIRVVYYIEESGKQRRLEPRQQSQVEMLTLGKDSKWRSIGTARQKIHWFSPKILINGVLHWVITPYRRATRMIIGFDFTTEKFEEVPCPRWERPVRNTFQLAEIQGCLSAIVKCKDGSIDIWVMKEYNVKESWIKELTIGEYLPSGLNHNRFRPIGLWRNGTHITGTVRLLCVLKCGKLLLEYENQALVCYEPVEAKFEELIIQGLPEWFQSVIHVGSLLSLEALTAKPM</sequence>
<evidence type="ECO:0000313" key="3">
    <source>
        <dbReference type="Proteomes" id="UP001417504"/>
    </source>
</evidence>
<protein>
    <recommendedName>
        <fullName evidence="1">F-box domain-containing protein</fullName>
    </recommendedName>
</protein>
<evidence type="ECO:0000313" key="2">
    <source>
        <dbReference type="EMBL" id="KAK9084698.1"/>
    </source>
</evidence>
<dbReference type="NCBIfam" id="TIGR01640">
    <property type="entry name" value="F_box_assoc_1"/>
    <property type="match status" value="1"/>
</dbReference>
<dbReference type="Pfam" id="PF08268">
    <property type="entry name" value="FBA_3"/>
    <property type="match status" value="1"/>
</dbReference>
<dbReference type="PROSITE" id="PS50181">
    <property type="entry name" value="FBOX"/>
    <property type="match status" value="1"/>
</dbReference>